<dbReference type="RefSeq" id="WP_141365046.1">
    <property type="nucleotide sequence ID" value="NZ_BAAAJL010000006.1"/>
</dbReference>
<evidence type="ECO:0000313" key="1">
    <source>
        <dbReference type="EMBL" id="GED06715.1"/>
    </source>
</evidence>
<dbReference type="EMBL" id="BJNY01000012">
    <property type="protein sequence ID" value="GED06715.1"/>
    <property type="molecule type" value="Genomic_DNA"/>
</dbReference>
<comment type="caution">
    <text evidence="1">The sequence shown here is derived from an EMBL/GenBank/DDBJ whole genome shotgun (WGS) entry which is preliminary data.</text>
</comment>
<evidence type="ECO:0000313" key="2">
    <source>
        <dbReference type="Proteomes" id="UP000316612"/>
    </source>
</evidence>
<name>A0A4Y4DSY7_GLUUR</name>
<proteinExistence type="predicted"/>
<gene>
    <name evidence="1" type="ORF">AUR04nite_22470</name>
</gene>
<dbReference type="Proteomes" id="UP000316612">
    <property type="component" value="Unassembled WGS sequence"/>
</dbReference>
<accession>A0A4Y4DSY7</accession>
<reference evidence="1 2" key="1">
    <citation type="submission" date="2019-06" db="EMBL/GenBank/DDBJ databases">
        <title>Whole genome shotgun sequence of Glutamicibacter uratoxydans NBRC 15515.</title>
        <authorList>
            <person name="Hosoyama A."/>
            <person name="Uohara A."/>
            <person name="Ohji S."/>
            <person name="Ichikawa N."/>
        </authorList>
    </citation>
    <scope>NUCLEOTIDE SEQUENCE [LARGE SCALE GENOMIC DNA]</scope>
    <source>
        <strain evidence="1 2">NBRC 15515</strain>
    </source>
</reference>
<sequence>MLIDVKALLDLVATEVFDSRFSVEKAGSNDPTAPYAIQVSSHFDIERSVRIRVSYEWMDIDILDFGVGAILFNDDLDETKAIDIRRICRVAHSYLSGKAHIETRRRFWKGSTTTVMIDEDRMQWQLGRHSCHVPYP</sequence>
<keyword evidence="2" id="KW-1185">Reference proteome</keyword>
<protein>
    <submittedName>
        <fullName evidence="1">Uncharacterized protein</fullName>
    </submittedName>
</protein>
<organism evidence="1 2">
    <name type="scientific">Glutamicibacter uratoxydans</name>
    <name type="common">Arthrobacter uratoxydans</name>
    <dbReference type="NCBI Taxonomy" id="43667"/>
    <lineage>
        <taxon>Bacteria</taxon>
        <taxon>Bacillati</taxon>
        <taxon>Actinomycetota</taxon>
        <taxon>Actinomycetes</taxon>
        <taxon>Micrococcales</taxon>
        <taxon>Micrococcaceae</taxon>
        <taxon>Glutamicibacter</taxon>
    </lineage>
</organism>
<dbReference type="OrthoDB" id="4945503at2"/>
<dbReference type="AlphaFoldDB" id="A0A4Y4DSY7"/>